<feature type="compositionally biased region" description="Polar residues" evidence="1">
    <location>
        <begin position="98"/>
        <end position="111"/>
    </location>
</feature>
<sequence>MSSRRSINKENEKRLSSFGQRLQSLSDTFYSSILEDTKEQKPLIRNARELEHLRISECDDFTFNECSISQVTSNDNFSFTFHSLEQPKLQKTRKHQSTRTNHSSTPYSIRQENSIKKCEDETVMVEENRSHPVQPVIIGYYPVISYQPDQLLNLKCFSLKSSYPFQRYDRIVLLLRRMSNVEKLTLNISVYDRNRVIDVIDGTYVQHDILDYMPQLRSFIFYICTYVEPAALSYKLSSEDIQLTLTNIGLQHVTSMINDCDGVVNYVHGVRAACSIFSLPFKFDYLRDIGNNFPNIVFSYVTCLVIQDIIPFEHEFFMRIARSFPLLKHLCIRNSESQKLDSLMTFSSDNCQLHSIIEYPHLTILDIKFSHRDYVEQFLNETKTIVPCLTEFEVSFVDELEAVTKDFTRQETRRNCAKVKKITSIDPMIHSEDFCLYFPSLYK</sequence>
<comment type="caution">
    <text evidence="2">The sequence shown here is derived from an EMBL/GenBank/DDBJ whole genome shotgun (WGS) entry which is preliminary data.</text>
</comment>
<accession>A0A814Y0Y6</accession>
<gene>
    <name evidence="2" type="ORF">IZO911_LOCUS29816</name>
</gene>
<dbReference type="AlphaFoldDB" id="A0A814Y0Y6"/>
<proteinExistence type="predicted"/>
<organism evidence="2 3">
    <name type="scientific">Adineta steineri</name>
    <dbReference type="NCBI Taxonomy" id="433720"/>
    <lineage>
        <taxon>Eukaryota</taxon>
        <taxon>Metazoa</taxon>
        <taxon>Spiralia</taxon>
        <taxon>Gnathifera</taxon>
        <taxon>Rotifera</taxon>
        <taxon>Eurotatoria</taxon>
        <taxon>Bdelloidea</taxon>
        <taxon>Adinetida</taxon>
        <taxon>Adinetidae</taxon>
        <taxon>Adineta</taxon>
    </lineage>
</organism>
<dbReference type="Proteomes" id="UP000663860">
    <property type="component" value="Unassembled WGS sequence"/>
</dbReference>
<feature type="region of interest" description="Disordered" evidence="1">
    <location>
        <begin position="89"/>
        <end position="111"/>
    </location>
</feature>
<evidence type="ECO:0000256" key="1">
    <source>
        <dbReference type="SAM" id="MobiDB-lite"/>
    </source>
</evidence>
<evidence type="ECO:0000313" key="2">
    <source>
        <dbReference type="EMBL" id="CAF1223010.1"/>
    </source>
</evidence>
<protein>
    <submittedName>
        <fullName evidence="2">Uncharacterized protein</fullName>
    </submittedName>
</protein>
<evidence type="ECO:0000313" key="3">
    <source>
        <dbReference type="Proteomes" id="UP000663860"/>
    </source>
</evidence>
<reference evidence="2" key="1">
    <citation type="submission" date="2021-02" db="EMBL/GenBank/DDBJ databases">
        <authorList>
            <person name="Nowell W R."/>
        </authorList>
    </citation>
    <scope>NUCLEOTIDE SEQUENCE</scope>
</reference>
<name>A0A814Y0Y6_9BILA</name>
<dbReference type="EMBL" id="CAJNOE010000453">
    <property type="protein sequence ID" value="CAF1223010.1"/>
    <property type="molecule type" value="Genomic_DNA"/>
</dbReference>